<name>A0A7X1KQP6_9SPHN</name>
<reference evidence="2 3" key="1">
    <citation type="submission" date="2020-08" db="EMBL/GenBank/DDBJ databases">
        <title>The genome sequence of type strain Novosphingobium piscinae KCTC 42194.</title>
        <authorList>
            <person name="Liu Y."/>
        </authorList>
    </citation>
    <scope>NUCLEOTIDE SEQUENCE [LARGE SCALE GENOMIC DNA]</scope>
    <source>
        <strain evidence="2 3">KCTC 42194</strain>
    </source>
</reference>
<dbReference type="Proteomes" id="UP000551327">
    <property type="component" value="Unassembled WGS sequence"/>
</dbReference>
<gene>
    <name evidence="2" type="ORF">H7F53_11770</name>
</gene>
<dbReference type="AlphaFoldDB" id="A0A7X1KQP6"/>
<protein>
    <recommendedName>
        <fullName evidence="4">OmpA-like domain-containing protein</fullName>
    </recommendedName>
</protein>
<keyword evidence="3" id="KW-1185">Reference proteome</keyword>
<proteinExistence type="predicted"/>
<comment type="caution">
    <text evidence="2">The sequence shown here is derived from an EMBL/GenBank/DDBJ whole genome shotgun (WGS) entry which is preliminary data.</text>
</comment>
<evidence type="ECO:0000256" key="1">
    <source>
        <dbReference type="SAM" id="SignalP"/>
    </source>
</evidence>
<feature type="signal peptide" evidence="1">
    <location>
        <begin position="1"/>
        <end position="18"/>
    </location>
</feature>
<dbReference type="RefSeq" id="WP_185679687.1">
    <property type="nucleotide sequence ID" value="NZ_JACLAX010000011.1"/>
</dbReference>
<dbReference type="EMBL" id="JACLAX010000011">
    <property type="protein sequence ID" value="MBC2669823.1"/>
    <property type="molecule type" value="Genomic_DNA"/>
</dbReference>
<sequence length="256" mass="27969">MKSLTLALALLAPLSAEAAETGRLVRFVSCPVYRDADSGKKSGCWLADARDSGERFDVSLSPYKPDWNRAVLVEGRTTGQPATPCGSPVLDPVRTSVLDEPCQRHMLPAEGFPGRRFVLPPRNLAPLSVPRKPVEGPFGPRTFALFFEFDRAFVVYQYSDFLLDQAAAWLAAARPKRVVVTGFAATAPETVSGRLLAERPEVAQERAAITAESLHRLLPELVIETRTETAATPTDLPDADGLPGQSQRRVEIRAEF</sequence>
<evidence type="ECO:0000313" key="3">
    <source>
        <dbReference type="Proteomes" id="UP000551327"/>
    </source>
</evidence>
<evidence type="ECO:0008006" key="4">
    <source>
        <dbReference type="Google" id="ProtNLM"/>
    </source>
</evidence>
<evidence type="ECO:0000313" key="2">
    <source>
        <dbReference type="EMBL" id="MBC2669823.1"/>
    </source>
</evidence>
<organism evidence="2 3">
    <name type="scientific">Novosphingobium piscinae</name>
    <dbReference type="NCBI Taxonomy" id="1507448"/>
    <lineage>
        <taxon>Bacteria</taxon>
        <taxon>Pseudomonadati</taxon>
        <taxon>Pseudomonadota</taxon>
        <taxon>Alphaproteobacteria</taxon>
        <taxon>Sphingomonadales</taxon>
        <taxon>Sphingomonadaceae</taxon>
        <taxon>Novosphingobium</taxon>
    </lineage>
</organism>
<feature type="chain" id="PRO_5030534928" description="OmpA-like domain-containing protein" evidence="1">
    <location>
        <begin position="19"/>
        <end position="256"/>
    </location>
</feature>
<keyword evidence="1" id="KW-0732">Signal</keyword>
<accession>A0A7X1KQP6</accession>